<organism evidence="1 2">
    <name type="scientific">Mesorhizobium prunaredense</name>
    <dbReference type="NCBI Taxonomy" id="1631249"/>
    <lineage>
        <taxon>Bacteria</taxon>
        <taxon>Pseudomonadati</taxon>
        <taxon>Pseudomonadota</taxon>
        <taxon>Alphaproteobacteria</taxon>
        <taxon>Hyphomicrobiales</taxon>
        <taxon>Phyllobacteriaceae</taxon>
        <taxon>Mesorhizobium</taxon>
    </lineage>
</organism>
<proteinExistence type="predicted"/>
<dbReference type="AlphaFoldDB" id="A0A1R3V548"/>
<dbReference type="STRING" id="1631249.BQ8794_20048"/>
<keyword evidence="2" id="KW-1185">Reference proteome</keyword>
<sequence length="80" mass="9280">MKKYRLFFAFSPQGCNLLRLCNILWTERTARGDSDASVNFVAELTALRGESSSQKSWRTRAEDFPRLRCFARALILKLIH</sequence>
<name>A0A1R3V548_9HYPH</name>
<reference evidence="2" key="1">
    <citation type="submission" date="2017-01" db="EMBL/GenBank/DDBJ databases">
        <authorList>
            <person name="Brunel B."/>
        </authorList>
    </citation>
    <scope>NUCLEOTIDE SEQUENCE [LARGE SCALE GENOMIC DNA]</scope>
</reference>
<evidence type="ECO:0000313" key="2">
    <source>
        <dbReference type="Proteomes" id="UP000188388"/>
    </source>
</evidence>
<accession>A0A1R3V548</accession>
<evidence type="ECO:0000313" key="1">
    <source>
        <dbReference type="EMBL" id="SIT54991.1"/>
    </source>
</evidence>
<gene>
    <name evidence="1" type="ORF">BQ8794_20048</name>
</gene>
<dbReference type="EMBL" id="FTPD01000012">
    <property type="protein sequence ID" value="SIT54991.1"/>
    <property type="molecule type" value="Genomic_DNA"/>
</dbReference>
<dbReference type="Proteomes" id="UP000188388">
    <property type="component" value="Unassembled WGS sequence"/>
</dbReference>
<protein>
    <submittedName>
        <fullName evidence="1">Uncharacterized protein</fullName>
    </submittedName>
</protein>